<proteinExistence type="predicted"/>
<sequence>MGHVLASSPNLFSIVETTRTANPGKHISFIIFLTQQNSRADSARLLLPQLLILFPEAQLAALGLNSRSFLARIAVREARS</sequence>
<organism evidence="1 2">
    <name type="scientific">Salvia divinorum</name>
    <name type="common">Maria pastora</name>
    <name type="synonym">Diviner's sage</name>
    <dbReference type="NCBI Taxonomy" id="28513"/>
    <lineage>
        <taxon>Eukaryota</taxon>
        <taxon>Viridiplantae</taxon>
        <taxon>Streptophyta</taxon>
        <taxon>Embryophyta</taxon>
        <taxon>Tracheophyta</taxon>
        <taxon>Spermatophyta</taxon>
        <taxon>Magnoliopsida</taxon>
        <taxon>eudicotyledons</taxon>
        <taxon>Gunneridae</taxon>
        <taxon>Pentapetalae</taxon>
        <taxon>asterids</taxon>
        <taxon>lamiids</taxon>
        <taxon>Lamiales</taxon>
        <taxon>Lamiaceae</taxon>
        <taxon>Nepetoideae</taxon>
        <taxon>Mentheae</taxon>
        <taxon>Salviinae</taxon>
        <taxon>Salvia</taxon>
        <taxon>Salvia subgen. Calosphace</taxon>
    </lineage>
</organism>
<evidence type="ECO:0000313" key="2">
    <source>
        <dbReference type="Proteomes" id="UP001567538"/>
    </source>
</evidence>
<keyword evidence="2" id="KW-1185">Reference proteome</keyword>
<evidence type="ECO:0000313" key="1">
    <source>
        <dbReference type="EMBL" id="KAL1545729.1"/>
    </source>
</evidence>
<dbReference type="Proteomes" id="UP001567538">
    <property type="component" value="Unassembled WGS sequence"/>
</dbReference>
<dbReference type="AlphaFoldDB" id="A0ABD1GP59"/>
<comment type="caution">
    <text evidence="1">The sequence shown here is derived from an EMBL/GenBank/DDBJ whole genome shotgun (WGS) entry which is preliminary data.</text>
</comment>
<protein>
    <submittedName>
        <fullName evidence="1">Uncharacterized protein</fullName>
    </submittedName>
</protein>
<reference evidence="1 2" key="1">
    <citation type="submission" date="2024-06" db="EMBL/GenBank/DDBJ databases">
        <title>A chromosome level genome sequence of Diviner's sage (Salvia divinorum).</title>
        <authorList>
            <person name="Ford S.A."/>
            <person name="Ro D.-K."/>
            <person name="Ness R.W."/>
            <person name="Phillips M.A."/>
        </authorList>
    </citation>
    <scope>NUCLEOTIDE SEQUENCE [LARGE SCALE GENOMIC DNA]</scope>
    <source>
        <strain evidence="1">SAF-2024a</strain>
        <tissue evidence="1">Leaf</tissue>
    </source>
</reference>
<dbReference type="EMBL" id="JBEAFC010000008">
    <property type="protein sequence ID" value="KAL1545729.1"/>
    <property type="molecule type" value="Genomic_DNA"/>
</dbReference>
<name>A0ABD1GP59_SALDI</name>
<accession>A0ABD1GP59</accession>
<gene>
    <name evidence="1" type="ORF">AAHA92_22419</name>
</gene>